<reference evidence="8" key="1">
    <citation type="journal article" date="2020" name="Stud. Mycol.">
        <title>101 Dothideomycetes genomes: A test case for predicting lifestyles and emergence of pathogens.</title>
        <authorList>
            <person name="Haridas S."/>
            <person name="Albert R."/>
            <person name="Binder M."/>
            <person name="Bloem J."/>
            <person name="LaButti K."/>
            <person name="Salamov A."/>
            <person name="Andreopoulos B."/>
            <person name="Baker S."/>
            <person name="Barry K."/>
            <person name="Bills G."/>
            <person name="Bluhm B."/>
            <person name="Cannon C."/>
            <person name="Castanera R."/>
            <person name="Culley D."/>
            <person name="Daum C."/>
            <person name="Ezra D."/>
            <person name="Gonzalez J."/>
            <person name="Henrissat B."/>
            <person name="Kuo A."/>
            <person name="Liang C."/>
            <person name="Lipzen A."/>
            <person name="Lutzoni F."/>
            <person name="Magnuson J."/>
            <person name="Mondo S."/>
            <person name="Nolan M."/>
            <person name="Ohm R."/>
            <person name="Pangilinan J."/>
            <person name="Park H.-J."/>
            <person name="Ramirez L."/>
            <person name="Alfaro M."/>
            <person name="Sun H."/>
            <person name="Tritt A."/>
            <person name="Yoshinaga Y."/>
            <person name="Zwiers L.-H."/>
            <person name="Turgeon B."/>
            <person name="Goodwin S."/>
            <person name="Spatafora J."/>
            <person name="Crous P."/>
            <person name="Grigoriev I."/>
        </authorList>
    </citation>
    <scope>NUCLEOTIDE SEQUENCE [LARGE SCALE GENOMIC DNA]</scope>
    <source>
        <strain evidence="8">CBS 304.66</strain>
    </source>
</reference>
<evidence type="ECO:0000256" key="5">
    <source>
        <dbReference type="ARBA" id="ARBA00077224"/>
    </source>
</evidence>
<evidence type="ECO:0000313" key="8">
    <source>
        <dbReference type="Proteomes" id="UP000800093"/>
    </source>
</evidence>
<evidence type="ECO:0000256" key="6">
    <source>
        <dbReference type="SAM" id="MobiDB-lite"/>
    </source>
</evidence>
<dbReference type="Proteomes" id="UP000800093">
    <property type="component" value="Unassembled WGS sequence"/>
</dbReference>
<feature type="compositionally biased region" description="Basic and acidic residues" evidence="6">
    <location>
        <begin position="566"/>
        <end position="585"/>
    </location>
</feature>
<evidence type="ECO:0000256" key="2">
    <source>
        <dbReference type="ARBA" id="ARBA00022763"/>
    </source>
</evidence>
<dbReference type="InterPro" id="IPR042525">
    <property type="entry name" value="Rad52_Rad59_Rad22_sf"/>
</dbReference>
<dbReference type="OrthoDB" id="206565at2759"/>
<protein>
    <recommendedName>
        <fullName evidence="5">RAD52 homolog</fullName>
    </recommendedName>
</protein>
<dbReference type="SUPFAM" id="SSF54768">
    <property type="entry name" value="dsRNA-binding domain-like"/>
    <property type="match status" value="1"/>
</dbReference>
<dbReference type="Gene3D" id="3.30.390.80">
    <property type="entry name" value="DNA repair protein Rad52/59/22"/>
    <property type="match status" value="1"/>
</dbReference>
<comment type="similarity">
    <text evidence="1">Belongs to the RAD52 family.</text>
</comment>
<dbReference type="GO" id="GO:0003697">
    <property type="term" value="F:single-stranded DNA binding"/>
    <property type="evidence" value="ECO:0007669"/>
    <property type="project" value="UniProtKB-ARBA"/>
</dbReference>
<feature type="compositionally biased region" description="Basic and acidic residues" evidence="6">
    <location>
        <begin position="464"/>
        <end position="475"/>
    </location>
</feature>
<evidence type="ECO:0000313" key="7">
    <source>
        <dbReference type="EMBL" id="KAF2266716.1"/>
    </source>
</evidence>
<accession>A0A9P4KDK8</accession>
<dbReference type="PANTHER" id="PTHR12132">
    <property type="entry name" value="DNA REPAIR AND RECOMBINATION PROTEIN RAD52, RAD59"/>
    <property type="match status" value="1"/>
</dbReference>
<proteinExistence type="inferred from homology"/>
<dbReference type="AlphaFoldDB" id="A0A9P4KDK8"/>
<dbReference type="InterPro" id="IPR041247">
    <property type="entry name" value="Rad52_fam"/>
</dbReference>
<comment type="caution">
    <text evidence="7">The sequence shown here is derived from an EMBL/GenBank/DDBJ whole genome shotgun (WGS) entry which is preliminary data.</text>
</comment>
<keyword evidence="2" id="KW-0227">DNA damage</keyword>
<feature type="region of interest" description="Disordered" evidence="6">
    <location>
        <begin position="1"/>
        <end position="20"/>
    </location>
</feature>
<feature type="region of interest" description="Disordered" evidence="6">
    <location>
        <begin position="261"/>
        <end position="585"/>
    </location>
</feature>
<evidence type="ECO:0000256" key="4">
    <source>
        <dbReference type="ARBA" id="ARBA00023204"/>
    </source>
</evidence>
<keyword evidence="4" id="KW-0234">DNA repair</keyword>
<sequence>MPAPGDQYRSNTIKNPFEEPERQVSAFTAVEIATLQSRLNQQLGPEFISSRRGNGGGNVAYLEGNRAIALANEVFGFNGWSSSLGHIEIDYVDENPQNGRISLGLSINVKITLKDGTYHEDIGYGTADNIKGKGPAFQKAKKEAATDGLKRALRTFGNLLGNCLYDKAYLSKVSAMKVKPAKFDIDKLYRHPDYAPPATDGNGLVKAEPTKALVRSEMARDATEESVKSAITEFEDEFGGDVFDGVEIGEEHGSDEFTFETASIPEESAPKLLEVPKDATGPNRLPPNRNNQGSNNEHARQPMSRVQSMPTMRTQNGSHQPGQLQDSQHQGVGRLTAHLPQARAPQTPNAPPNNGRPDMNRGRMAPPTGDARAASRPQLNQNAHPLAQNQSAGNSNPEAQPNQPHPNPANSSRNTTSAPNPPTTHRPPVGFVTSRAAELLQNTDSPVPQNLPAFNPNAESPLPQEKRTPGIDHTRSMKVTRQEVQQPTVVPPQAPGQVPAGQRAGAITRTNFVNPHQDVNRRIGMPGAAMSPLANRSAYKPPNMVGVKRPPLADVSNREGNGGIEPESKRARVEVAGAGEEKLGV</sequence>
<organism evidence="7 8">
    <name type="scientific">Lojkania enalia</name>
    <dbReference type="NCBI Taxonomy" id="147567"/>
    <lineage>
        <taxon>Eukaryota</taxon>
        <taxon>Fungi</taxon>
        <taxon>Dikarya</taxon>
        <taxon>Ascomycota</taxon>
        <taxon>Pezizomycotina</taxon>
        <taxon>Dothideomycetes</taxon>
        <taxon>Pleosporomycetidae</taxon>
        <taxon>Pleosporales</taxon>
        <taxon>Pleosporales incertae sedis</taxon>
        <taxon>Lojkania</taxon>
    </lineage>
</organism>
<keyword evidence="8" id="KW-1185">Reference proteome</keyword>
<keyword evidence="3" id="KW-0233">DNA recombination</keyword>
<dbReference type="EMBL" id="ML986596">
    <property type="protein sequence ID" value="KAF2266716.1"/>
    <property type="molecule type" value="Genomic_DNA"/>
</dbReference>
<dbReference type="GO" id="GO:0006312">
    <property type="term" value="P:mitotic recombination"/>
    <property type="evidence" value="ECO:0007669"/>
    <property type="project" value="TreeGrafter"/>
</dbReference>
<evidence type="ECO:0000256" key="3">
    <source>
        <dbReference type="ARBA" id="ARBA00023172"/>
    </source>
</evidence>
<dbReference type="GO" id="GO:0000724">
    <property type="term" value="P:double-strand break repair via homologous recombination"/>
    <property type="evidence" value="ECO:0007669"/>
    <property type="project" value="TreeGrafter"/>
</dbReference>
<dbReference type="GO" id="GO:0045002">
    <property type="term" value="P:double-strand break repair via single-strand annealing"/>
    <property type="evidence" value="ECO:0007669"/>
    <property type="project" value="TreeGrafter"/>
</dbReference>
<feature type="compositionally biased region" description="Polar residues" evidence="6">
    <location>
        <begin position="377"/>
        <end position="395"/>
    </location>
</feature>
<dbReference type="FunFam" id="3.30.390.80:FF:000001">
    <property type="entry name" value="DNA repair protein RAD52 homolog"/>
    <property type="match status" value="1"/>
</dbReference>
<dbReference type="Pfam" id="PF04098">
    <property type="entry name" value="Rad52_Rad22"/>
    <property type="match status" value="1"/>
</dbReference>
<dbReference type="GO" id="GO:0005634">
    <property type="term" value="C:nucleus"/>
    <property type="evidence" value="ECO:0007669"/>
    <property type="project" value="TreeGrafter"/>
</dbReference>
<dbReference type="PANTHER" id="PTHR12132:SF1">
    <property type="entry name" value="DNA REPAIR PROTEIN RAD52 HOMOLOG"/>
    <property type="match status" value="1"/>
</dbReference>
<dbReference type="InterPro" id="IPR007232">
    <property type="entry name" value="Rad52_Rad59_Rad22"/>
</dbReference>
<gene>
    <name evidence="7" type="ORF">CC78DRAFT_566769</name>
</gene>
<name>A0A9P4KDK8_9PLEO</name>
<evidence type="ECO:0000256" key="1">
    <source>
        <dbReference type="ARBA" id="ARBA00006638"/>
    </source>
</evidence>
<feature type="compositionally biased region" description="Polar residues" evidence="6">
    <location>
        <begin position="304"/>
        <end position="330"/>
    </location>
</feature>
<feature type="compositionally biased region" description="Low complexity" evidence="6">
    <location>
        <begin position="495"/>
        <end position="506"/>
    </location>
</feature>